<dbReference type="EMBL" id="JACIDE010000009">
    <property type="protein sequence ID" value="MBB4073885.1"/>
    <property type="molecule type" value="Genomic_DNA"/>
</dbReference>
<evidence type="ECO:0000256" key="1">
    <source>
        <dbReference type="ARBA" id="ARBA00004635"/>
    </source>
</evidence>
<comment type="similarity">
    <text evidence="2">Belongs to the GerABKC lipoprotein family.</text>
</comment>
<name>A0A840DQK6_9BACL</name>
<sequence>MYGKGESNQNHHIHQRKKGITIKKLLFLIVIITHAIVLSGCWSKKELTDLAFVIAVGVDKKDGKYVITLQVVNPGNVAGATQRGGGGSGVPVTLYTSTGDTLVEASRKVSKKVSRITYYAHTNLVVIGEQLAREGIKEIFDAIERNPQFRTTASVVIARKQTAEQLLSVLTPIDKIPANQMIKTLEMTETVWGENLNVHAGEIIEDFSLAGKEIVMSSFRLDRNLKKGQQQENVQFVRPPARLRASELAMFKNGKLVRWISGEEARGVLWILNKIKQTAITVDWEGKEESVSYKVMRAKTEIAAKMKKGKPVLTIHVETEGDVGEVLVPIDFTNPANITNLETKLRKEIKKEIQKAIQQAQREKSDIFGLGEVVHRSYPEKWKKMKQTWNEQYFPNISVHVTVDTFIRRTGLRSNPYFP</sequence>
<accession>A0A840DQK6</accession>
<dbReference type="GO" id="GO:0016020">
    <property type="term" value="C:membrane"/>
    <property type="evidence" value="ECO:0007669"/>
    <property type="project" value="UniProtKB-SubCell"/>
</dbReference>
<dbReference type="PANTHER" id="PTHR35789:SF1">
    <property type="entry name" value="SPORE GERMINATION PROTEIN B3"/>
    <property type="match status" value="1"/>
</dbReference>
<dbReference type="InterPro" id="IPR057336">
    <property type="entry name" value="GerAC_N"/>
</dbReference>
<evidence type="ECO:0000313" key="12">
    <source>
        <dbReference type="Proteomes" id="UP000559598"/>
    </source>
</evidence>
<keyword evidence="7" id="KW-0449">Lipoprotein</keyword>
<dbReference type="Pfam" id="PF25198">
    <property type="entry name" value="Spore_GerAC_N"/>
    <property type="match status" value="1"/>
</dbReference>
<dbReference type="GO" id="GO:0009847">
    <property type="term" value="P:spore germination"/>
    <property type="evidence" value="ECO:0007669"/>
    <property type="project" value="InterPro"/>
</dbReference>
<dbReference type="Pfam" id="PF05504">
    <property type="entry name" value="Spore_GerAC"/>
    <property type="match status" value="1"/>
</dbReference>
<dbReference type="Gene3D" id="3.30.300.210">
    <property type="entry name" value="Nutrient germinant receptor protein C, domain 3"/>
    <property type="match status" value="1"/>
</dbReference>
<proteinExistence type="inferred from homology"/>
<dbReference type="AlphaFoldDB" id="A0A840DQK6"/>
<comment type="subcellular location">
    <subcellularLocation>
        <location evidence="1">Membrane</location>
        <topology evidence="1">Lipid-anchor</topology>
    </subcellularLocation>
</comment>
<evidence type="ECO:0000256" key="6">
    <source>
        <dbReference type="ARBA" id="ARBA00023139"/>
    </source>
</evidence>
<gene>
    <name evidence="11" type="ORF">GGR02_001648</name>
</gene>
<keyword evidence="3" id="KW-0309">Germination</keyword>
<evidence type="ECO:0000256" key="8">
    <source>
        <dbReference type="SAM" id="Phobius"/>
    </source>
</evidence>
<keyword evidence="5 8" id="KW-0472">Membrane</keyword>
<keyword evidence="6" id="KW-0564">Palmitate</keyword>
<evidence type="ECO:0000259" key="9">
    <source>
        <dbReference type="Pfam" id="PF05504"/>
    </source>
</evidence>
<organism evidence="11 12">
    <name type="scientific">Anoxybacteroides voinovskiense</name>
    <dbReference type="NCBI Taxonomy" id="230470"/>
    <lineage>
        <taxon>Bacteria</taxon>
        <taxon>Bacillati</taxon>
        <taxon>Bacillota</taxon>
        <taxon>Bacilli</taxon>
        <taxon>Bacillales</taxon>
        <taxon>Anoxybacillaceae</taxon>
        <taxon>Anoxybacteroides</taxon>
    </lineage>
</organism>
<evidence type="ECO:0000313" key="11">
    <source>
        <dbReference type="EMBL" id="MBB4073885.1"/>
    </source>
</evidence>
<feature type="transmembrane region" description="Helical" evidence="8">
    <location>
        <begin position="25"/>
        <end position="42"/>
    </location>
</feature>
<protein>
    <submittedName>
        <fullName evidence="11">Spore germination protein KC</fullName>
    </submittedName>
</protein>
<dbReference type="Proteomes" id="UP000559598">
    <property type="component" value="Unassembled WGS sequence"/>
</dbReference>
<comment type="caution">
    <text evidence="11">The sequence shown here is derived from an EMBL/GenBank/DDBJ whole genome shotgun (WGS) entry which is preliminary data.</text>
</comment>
<dbReference type="InterPro" id="IPR008844">
    <property type="entry name" value="Spore_GerAC-like"/>
</dbReference>
<dbReference type="InterPro" id="IPR038501">
    <property type="entry name" value="Spore_GerAC_C_sf"/>
</dbReference>
<keyword evidence="8" id="KW-1133">Transmembrane helix</keyword>
<keyword evidence="4" id="KW-0732">Signal</keyword>
<dbReference type="Gene3D" id="6.20.190.10">
    <property type="entry name" value="Nutrient germinant receptor protein C, domain 1"/>
    <property type="match status" value="1"/>
</dbReference>
<feature type="domain" description="Spore germination protein N-terminal" evidence="10">
    <location>
        <begin position="44"/>
        <end position="216"/>
    </location>
</feature>
<dbReference type="PANTHER" id="PTHR35789">
    <property type="entry name" value="SPORE GERMINATION PROTEIN B3"/>
    <property type="match status" value="1"/>
</dbReference>
<evidence type="ECO:0000256" key="2">
    <source>
        <dbReference type="ARBA" id="ARBA00007886"/>
    </source>
</evidence>
<dbReference type="InterPro" id="IPR046953">
    <property type="entry name" value="Spore_GerAC-like_C"/>
</dbReference>
<reference evidence="11 12" key="1">
    <citation type="submission" date="2020-08" db="EMBL/GenBank/DDBJ databases">
        <title>Genomic Encyclopedia of Type Strains, Phase IV (KMG-IV): sequencing the most valuable type-strain genomes for metagenomic binning, comparative biology and taxonomic classification.</title>
        <authorList>
            <person name="Goeker M."/>
        </authorList>
    </citation>
    <scope>NUCLEOTIDE SEQUENCE [LARGE SCALE GENOMIC DNA]</scope>
    <source>
        <strain evidence="11 12">DSM 17075</strain>
    </source>
</reference>
<feature type="domain" description="Spore germination GerAC-like C-terminal" evidence="9">
    <location>
        <begin position="247"/>
        <end position="411"/>
    </location>
</feature>
<dbReference type="NCBIfam" id="TIGR02887">
    <property type="entry name" value="spore_ger_x_C"/>
    <property type="match status" value="1"/>
</dbReference>
<evidence type="ECO:0000256" key="3">
    <source>
        <dbReference type="ARBA" id="ARBA00022544"/>
    </source>
</evidence>
<evidence type="ECO:0000256" key="7">
    <source>
        <dbReference type="ARBA" id="ARBA00023288"/>
    </source>
</evidence>
<keyword evidence="8" id="KW-0812">Transmembrane</keyword>
<evidence type="ECO:0000259" key="10">
    <source>
        <dbReference type="Pfam" id="PF25198"/>
    </source>
</evidence>
<keyword evidence="12" id="KW-1185">Reference proteome</keyword>
<evidence type="ECO:0000256" key="4">
    <source>
        <dbReference type="ARBA" id="ARBA00022729"/>
    </source>
</evidence>
<evidence type="ECO:0000256" key="5">
    <source>
        <dbReference type="ARBA" id="ARBA00023136"/>
    </source>
</evidence>